<dbReference type="SUPFAM" id="SSF51556">
    <property type="entry name" value="Metallo-dependent hydrolases"/>
    <property type="match status" value="1"/>
</dbReference>
<protein>
    <submittedName>
        <fullName evidence="1">Membrane dipeptidase</fullName>
    </submittedName>
</protein>
<evidence type="ECO:0000313" key="1">
    <source>
        <dbReference type="EMBL" id="SHJ64363.1"/>
    </source>
</evidence>
<dbReference type="AlphaFoldDB" id="A0A1M6KZE7"/>
<dbReference type="GO" id="GO:0070573">
    <property type="term" value="F:metallodipeptidase activity"/>
    <property type="evidence" value="ECO:0007669"/>
    <property type="project" value="InterPro"/>
</dbReference>
<sequence length="323" mass="35324">MVHGITVDGCNPSNWDDPGVYDSLARGRVTALNATIAIWEGFEETVDATAAWHRRFRERADTLLQVRGSADIVRAHETGRTGIILGWQNIAPIGNDIERLEAFHVLGVRVVQLAYNVRNLVANGCYEPHDEGLSLFGVKAVRRLNDLGVLVDLSHVGDRSARHAIEVSEAPVAFTHAQLREFADHPRNKPAELVRALVDRGGVIGANAYPQFLPGGFDSTLSDYLDGLERLVEVAGVDHVGIATDQCEGRDADFFASLARLHGTTPHFDAGPYRPNPSVAGLETNAEIPDIASGLRDRGHTPEEVDKIMGGNWMRLYREVWGA</sequence>
<dbReference type="InterPro" id="IPR032466">
    <property type="entry name" value="Metal_Hydrolase"/>
</dbReference>
<dbReference type="PROSITE" id="PS51365">
    <property type="entry name" value="RENAL_DIPEPTIDASE_2"/>
    <property type="match status" value="1"/>
</dbReference>
<dbReference type="InterPro" id="IPR008257">
    <property type="entry name" value="Pept_M19"/>
</dbReference>
<dbReference type="Gene3D" id="3.20.20.140">
    <property type="entry name" value="Metal-dependent hydrolases"/>
    <property type="match status" value="1"/>
</dbReference>
<organism evidence="1 2">
    <name type="scientific">Nocardiopsis flavescens</name>
    <dbReference type="NCBI Taxonomy" id="758803"/>
    <lineage>
        <taxon>Bacteria</taxon>
        <taxon>Bacillati</taxon>
        <taxon>Actinomycetota</taxon>
        <taxon>Actinomycetes</taxon>
        <taxon>Streptosporangiales</taxon>
        <taxon>Nocardiopsidaceae</taxon>
        <taxon>Nocardiopsis</taxon>
    </lineage>
</organism>
<dbReference type="PANTHER" id="PTHR10443:SF12">
    <property type="entry name" value="DIPEPTIDASE"/>
    <property type="match status" value="1"/>
</dbReference>
<name>A0A1M6KZE7_9ACTN</name>
<dbReference type="RefSeq" id="WP_073379908.1">
    <property type="nucleotide sequence ID" value="NZ_FQZK01000008.1"/>
</dbReference>
<keyword evidence="2" id="KW-1185">Reference proteome</keyword>
<dbReference type="STRING" id="758803.SAMN05421803_10819"/>
<dbReference type="Pfam" id="PF01244">
    <property type="entry name" value="Peptidase_M19"/>
    <property type="match status" value="1"/>
</dbReference>
<evidence type="ECO:0000313" key="2">
    <source>
        <dbReference type="Proteomes" id="UP000184452"/>
    </source>
</evidence>
<dbReference type="PANTHER" id="PTHR10443">
    <property type="entry name" value="MICROSOMAL DIPEPTIDASE"/>
    <property type="match status" value="1"/>
</dbReference>
<dbReference type="Proteomes" id="UP000184452">
    <property type="component" value="Unassembled WGS sequence"/>
</dbReference>
<gene>
    <name evidence="1" type="ORF">SAMN05421803_10819</name>
</gene>
<dbReference type="GO" id="GO:0006508">
    <property type="term" value="P:proteolysis"/>
    <property type="evidence" value="ECO:0007669"/>
    <property type="project" value="InterPro"/>
</dbReference>
<reference evidence="1 2" key="1">
    <citation type="submission" date="2016-11" db="EMBL/GenBank/DDBJ databases">
        <authorList>
            <person name="Jaros S."/>
            <person name="Januszkiewicz K."/>
            <person name="Wedrychowicz H."/>
        </authorList>
    </citation>
    <scope>NUCLEOTIDE SEQUENCE [LARGE SCALE GENOMIC DNA]</scope>
    <source>
        <strain evidence="1 2">CGMCC 4.5723</strain>
    </source>
</reference>
<accession>A0A1M6KZE7</accession>
<dbReference type="EMBL" id="FQZK01000008">
    <property type="protein sequence ID" value="SHJ64363.1"/>
    <property type="molecule type" value="Genomic_DNA"/>
</dbReference>
<proteinExistence type="predicted"/>